<reference evidence="2 3" key="1">
    <citation type="submission" date="2019-08" db="EMBL/GenBank/DDBJ databases">
        <title>Complete genome sequence of Spiroplasma chinense CCH (DSM 19755).</title>
        <authorList>
            <person name="Shen H.-Y."/>
            <person name="Lin Y.-C."/>
            <person name="Chou L."/>
            <person name="Kuo C.-H."/>
        </authorList>
    </citation>
    <scope>NUCLEOTIDE SEQUENCE [LARGE SCALE GENOMIC DNA]</scope>
    <source>
        <strain evidence="2 3">CCH</strain>
    </source>
</reference>
<organism evidence="2 3">
    <name type="scientific">Spiroplasma chinense</name>
    <dbReference type="NCBI Taxonomy" id="216932"/>
    <lineage>
        <taxon>Bacteria</taxon>
        <taxon>Bacillati</taxon>
        <taxon>Mycoplasmatota</taxon>
        <taxon>Mollicutes</taxon>
        <taxon>Entomoplasmatales</taxon>
        <taxon>Spiroplasmataceae</taxon>
        <taxon>Spiroplasma</taxon>
    </lineage>
</organism>
<sequence>MSFEKKGIKTKLPKEKVLVDAKLGINTINALTGNIGKINKTEISEVTVHDAVAKMHKSQKAEDKLSDKELKRVREINRIKNKSAGINTKISKLEERKKTFQNTKKLSYELEIEEKRRQSKLKSGKTLAQVTDLQKLNAEAAMMFTSSGQSTKYKIKDNSKMTKTRNLMKSEVFDIFDTKDSKKYSFKKDGFQQKQSVRGANLLAKLGPVSESSKFFAKEFGWVEDDRPKRVFYSPLQDYKVEKNDSNQNNELEEVEVVEEIQTTSTQDNLDFERQNSQEEMDLKTINELAKKFAKEAEEAKKIIENSQKDNSHSVSEIYNKILNQSPILKLSRQQKNKNDDISADIDISKIPSIVLEGKK</sequence>
<name>A0A5B9Y4T7_9MOLU</name>
<evidence type="ECO:0000256" key="1">
    <source>
        <dbReference type="SAM" id="Coils"/>
    </source>
</evidence>
<evidence type="ECO:0000313" key="3">
    <source>
        <dbReference type="Proteomes" id="UP000323144"/>
    </source>
</evidence>
<protein>
    <submittedName>
        <fullName evidence="2">Uncharacterized protein</fullName>
    </submittedName>
</protein>
<proteinExistence type="predicted"/>
<dbReference type="Proteomes" id="UP000323144">
    <property type="component" value="Chromosome"/>
</dbReference>
<keyword evidence="3" id="KW-1185">Reference proteome</keyword>
<dbReference type="AlphaFoldDB" id="A0A5B9Y4T7"/>
<feature type="coiled-coil region" evidence="1">
    <location>
        <begin position="283"/>
        <end position="310"/>
    </location>
</feature>
<evidence type="ECO:0000313" key="2">
    <source>
        <dbReference type="EMBL" id="QEH61706.1"/>
    </source>
</evidence>
<dbReference type="EMBL" id="CP043026">
    <property type="protein sequence ID" value="QEH61706.1"/>
    <property type="molecule type" value="Genomic_DNA"/>
</dbReference>
<dbReference type="KEGG" id="schi:SCHIN_v1c05090"/>
<gene>
    <name evidence="2" type="ORF">SCHIN_v1c05090</name>
</gene>
<dbReference type="RefSeq" id="WP_166508093.1">
    <property type="nucleotide sequence ID" value="NZ_CP043026.1"/>
</dbReference>
<keyword evidence="1" id="KW-0175">Coiled coil</keyword>
<accession>A0A5B9Y4T7</accession>